<accession>A0AC55D735</accession>
<evidence type="ECO:0000313" key="1">
    <source>
        <dbReference type="Proteomes" id="UP000694863"/>
    </source>
</evidence>
<evidence type="ECO:0000313" key="2">
    <source>
        <dbReference type="RefSeq" id="XP_045147558.1"/>
    </source>
</evidence>
<proteinExistence type="predicted"/>
<name>A0AC55D735_ECHTE</name>
<gene>
    <name evidence="2" type="primary">LOC123521843</name>
</gene>
<dbReference type="RefSeq" id="XP_045147558.1">
    <property type="nucleotide sequence ID" value="XM_045291623.1"/>
</dbReference>
<dbReference type="Proteomes" id="UP000694863">
    <property type="component" value="Unplaced"/>
</dbReference>
<reference evidence="2" key="1">
    <citation type="submission" date="2025-08" db="UniProtKB">
        <authorList>
            <consortium name="RefSeq"/>
        </authorList>
    </citation>
    <scope>IDENTIFICATION</scope>
</reference>
<organism evidence="1 2">
    <name type="scientific">Echinops telfairi</name>
    <name type="common">Lesser hedgehog tenrec</name>
    <dbReference type="NCBI Taxonomy" id="9371"/>
    <lineage>
        <taxon>Eukaryota</taxon>
        <taxon>Metazoa</taxon>
        <taxon>Chordata</taxon>
        <taxon>Craniata</taxon>
        <taxon>Vertebrata</taxon>
        <taxon>Euteleostomi</taxon>
        <taxon>Mammalia</taxon>
        <taxon>Eutheria</taxon>
        <taxon>Afrotheria</taxon>
        <taxon>Tenrecidae</taxon>
        <taxon>Tenrecinae</taxon>
        <taxon>Echinops</taxon>
    </lineage>
</organism>
<sequence length="504" mass="53981">MAEPSAPAKPRQGTRCPRRNRTGREPQESEHPPHLAENMEAKTVEPSTPTKPRQGTRCPRRNKRGGEPQESEHPPQQSENMEAETDVKKAEPSAPANPPQETISVRSRRGCRANLDMQEPPQLPPTETGPASQGRKKSVEDGASKEEAVAGRPRGRSRRTVTNSAEALPTEEQVDEKPRRRLRGKMAATGGGKTAVRAPRRAGALSTHQGSDEVFPAEVPEPAPPARRAARAAVSKEKEPGTQPVDTVLAERATRRGLRSRHVPSPLGPPEMANAGKIPRETVKESGARTRQRPGRAAPPNPPLPTIREEASGDKDYGDTKLPDHSAPGDMQHGGSRARLKLHTEPAGSTGGAPSTEHPGEATGVPAKAGRTQKGAAAGAAPRRRVKAPLTTATTHESVPTPTPSPESAPPEKRAKKSTDDEVTRPAPRSSRLKPRNPPGPEAEPDGEERPATKPSQTQSGVSSRQRAAARSSKRRVPAEAATPSPEQENATPPKRMRTRRMLS</sequence>
<protein>
    <submittedName>
        <fullName evidence="2">Serine/arginine repetitive matrix protein 1-like</fullName>
    </submittedName>
</protein>
<keyword evidence="1" id="KW-1185">Reference proteome</keyword>